<dbReference type="EMBL" id="LMWV01000008">
    <property type="protein sequence ID" value="KUN67620.1"/>
    <property type="molecule type" value="Genomic_DNA"/>
</dbReference>
<gene>
    <name evidence="2" type="ORF">AQJ54_13800</name>
</gene>
<proteinExistence type="predicted"/>
<reference evidence="2 3" key="1">
    <citation type="submission" date="2015-10" db="EMBL/GenBank/DDBJ databases">
        <title>Draft genome sequence of Streptomyces griseorubiginosus DSM 40469, type strain for the species Streptomyces griseorubiginosus.</title>
        <authorList>
            <person name="Ruckert C."/>
            <person name="Winkler A."/>
            <person name="Kalinowski J."/>
            <person name="Kampfer P."/>
            <person name="Glaeser S."/>
        </authorList>
    </citation>
    <scope>NUCLEOTIDE SEQUENCE [LARGE SCALE GENOMIC DNA]</scope>
    <source>
        <strain evidence="2 3">DSM 40469</strain>
    </source>
</reference>
<dbReference type="SUPFAM" id="SSF53335">
    <property type="entry name" value="S-adenosyl-L-methionine-dependent methyltransferases"/>
    <property type="match status" value="1"/>
</dbReference>
<feature type="domain" description="Methyltransferase type 11" evidence="1">
    <location>
        <begin position="193"/>
        <end position="245"/>
    </location>
</feature>
<dbReference type="GO" id="GO:0008757">
    <property type="term" value="F:S-adenosylmethionine-dependent methyltransferase activity"/>
    <property type="evidence" value="ECO:0007669"/>
    <property type="project" value="InterPro"/>
</dbReference>
<dbReference type="RefSeq" id="WP_062237432.1">
    <property type="nucleotide sequence ID" value="NZ_JBPJFL010000001.1"/>
</dbReference>
<accession>A0A117R2K4</accession>
<name>A0A117R2K4_9ACTN</name>
<dbReference type="Pfam" id="PF08241">
    <property type="entry name" value="Methyltransf_11"/>
    <property type="match status" value="1"/>
</dbReference>
<evidence type="ECO:0000313" key="3">
    <source>
        <dbReference type="Proteomes" id="UP000054375"/>
    </source>
</evidence>
<comment type="caution">
    <text evidence="2">The sequence shown here is derived from an EMBL/GenBank/DDBJ whole genome shotgun (WGS) entry which is preliminary data.</text>
</comment>
<evidence type="ECO:0000259" key="1">
    <source>
        <dbReference type="Pfam" id="PF08241"/>
    </source>
</evidence>
<sequence>MVLAELDDIRPLLACPRCGSGLEADPTGAGAGAGAGAGSGVGTGAGAGVGTGVGAGVGTGVGAGVGTGVGAGAGALRCAAPDCAYHASPAFPDVAGAPVLVDFEHSVVRREAVAALASPAHVHRGADALPTPLRRIARPPNRVAAVNIDLLLRALPGPAPTLLVVGGATVGNGVEAVYRDTRVRVIGFDIVTSPATQFVADAHRIPLRTSSVDAVLVQAVLEHVLDPAQVVAEIHRVLRDDGLVYAETPFLQQVHAGAHDFTRFTPSGHRYLFRRFEELAAGPVAGPGTQMLWSVDHLVRGLTRSAVAGRATRAALFWLRGLDHLVPPDFAQDDASAVYFLGRRRDREMTEAEIIAYYRGAQGSS</sequence>
<dbReference type="Gene3D" id="3.40.50.150">
    <property type="entry name" value="Vaccinia Virus protein VP39"/>
    <property type="match status" value="1"/>
</dbReference>
<dbReference type="AlphaFoldDB" id="A0A117R2K4"/>
<protein>
    <recommendedName>
        <fullName evidence="1">Methyltransferase type 11 domain-containing protein</fullName>
    </recommendedName>
</protein>
<organism evidence="2 3">
    <name type="scientific">Streptomyces griseorubiginosus</name>
    <dbReference type="NCBI Taxonomy" id="67304"/>
    <lineage>
        <taxon>Bacteria</taxon>
        <taxon>Bacillati</taxon>
        <taxon>Actinomycetota</taxon>
        <taxon>Actinomycetes</taxon>
        <taxon>Kitasatosporales</taxon>
        <taxon>Streptomycetaceae</taxon>
        <taxon>Streptomyces</taxon>
    </lineage>
</organism>
<dbReference type="Proteomes" id="UP000054375">
    <property type="component" value="Unassembled WGS sequence"/>
</dbReference>
<dbReference type="InterPro" id="IPR029063">
    <property type="entry name" value="SAM-dependent_MTases_sf"/>
</dbReference>
<dbReference type="InterPro" id="IPR013216">
    <property type="entry name" value="Methyltransf_11"/>
</dbReference>
<keyword evidence="3" id="KW-1185">Reference proteome</keyword>
<evidence type="ECO:0000313" key="2">
    <source>
        <dbReference type="EMBL" id="KUN67620.1"/>
    </source>
</evidence>